<evidence type="ECO:0000256" key="1">
    <source>
        <dbReference type="ARBA" id="ARBA00005964"/>
    </source>
</evidence>
<keyword evidence="6" id="KW-1185">Reference proteome</keyword>
<dbReference type="InterPro" id="IPR029058">
    <property type="entry name" value="AB_hydrolase_fold"/>
</dbReference>
<dbReference type="RefSeq" id="WP_404593414.1">
    <property type="nucleotide sequence ID" value="NZ_JBIYEW010000003.1"/>
</dbReference>
<reference evidence="5 6" key="1">
    <citation type="submission" date="2024-10" db="EMBL/GenBank/DDBJ databases">
        <title>Novel secondary metabolite-producing bacteria for plant disease control.</title>
        <authorList>
            <person name="Chevrette M."/>
        </authorList>
    </citation>
    <scope>NUCLEOTIDE SEQUENCE [LARGE SCALE GENOMIC DNA]</scope>
    <source>
        <strain evidence="5 6">J30 TE3557</strain>
    </source>
</reference>
<name>A0ABW8N1S6_9MICC</name>
<dbReference type="Gene3D" id="3.40.50.1820">
    <property type="entry name" value="alpha/beta hydrolase"/>
    <property type="match status" value="1"/>
</dbReference>
<feature type="domain" description="Carboxylesterase type B" evidence="4">
    <location>
        <begin position="13"/>
        <end position="464"/>
    </location>
</feature>
<dbReference type="InterPro" id="IPR002018">
    <property type="entry name" value="CarbesteraseB"/>
</dbReference>
<organism evidence="5 6">
    <name type="scientific">Paenarthrobacter histidinolovorans</name>
    <dbReference type="NCBI Taxonomy" id="43664"/>
    <lineage>
        <taxon>Bacteria</taxon>
        <taxon>Bacillati</taxon>
        <taxon>Actinomycetota</taxon>
        <taxon>Actinomycetes</taxon>
        <taxon>Micrococcales</taxon>
        <taxon>Micrococcaceae</taxon>
        <taxon>Paenarthrobacter</taxon>
    </lineage>
</organism>
<dbReference type="InterPro" id="IPR050309">
    <property type="entry name" value="Type-B_Carboxylest/Lipase"/>
</dbReference>
<dbReference type="EMBL" id="JBIYEW010000003">
    <property type="protein sequence ID" value="MFK4637568.1"/>
    <property type="molecule type" value="Genomic_DNA"/>
</dbReference>
<evidence type="ECO:0000259" key="4">
    <source>
        <dbReference type="Pfam" id="PF00135"/>
    </source>
</evidence>
<dbReference type="PANTHER" id="PTHR11559">
    <property type="entry name" value="CARBOXYLESTERASE"/>
    <property type="match status" value="1"/>
</dbReference>
<proteinExistence type="inferred from homology"/>
<dbReference type="GO" id="GO:0016787">
    <property type="term" value="F:hydrolase activity"/>
    <property type="evidence" value="ECO:0007669"/>
    <property type="project" value="UniProtKB-KW"/>
</dbReference>
<comment type="caution">
    <text evidence="5">The sequence shown here is derived from an EMBL/GenBank/DDBJ whole genome shotgun (WGS) entry which is preliminary data.</text>
</comment>
<dbReference type="Proteomes" id="UP001620520">
    <property type="component" value="Unassembled WGS sequence"/>
</dbReference>
<evidence type="ECO:0000256" key="3">
    <source>
        <dbReference type="RuleBase" id="RU361235"/>
    </source>
</evidence>
<sequence>MTHPPISPDFVDVTTAAGTVRGRRRDGSAAFLGIPFAEPPVGELRFAAPVPHRPWDGVRDATEFGATPQRIGLAEVTIIPEPSIAGDSTLNLNVFTPGPALSADRGLPVLVWIHGGGYLAGSPASPWYDGAAFNRDGVVTVSISYRLGFDGFGWIADAPHNRGVLDWILALEWVQENIAAFGGDPSRVTVAGQSAGGGAALTLLTVPRAQDLFERIISLSGVPTEMTLEQAVEAGRRLAWLGGVESTRKSLTALSEQRVLELQTQLSPLGGPPEEDPVRGIASLLKEGLAFGPYVDGRLIPRATVDAIRAGQGSAKALMLGATDHEFTMMLAGSRHRLPDVPDPALLTRVGASMEAAGRYTADHPGLDSAQLLGQFVTDSMFRAPALRVAEARAGSTAPTWLYRFAWRSPVTGEAGHCLDVPFFFDMTDAERVTAVAGAEPPATLAGDVHGAAVAFVRTGQPGWTPWDAGDHQIRVFDLPSVDIRDGYEDVRSLQTVPADR</sequence>
<accession>A0ABW8N1S6</accession>
<keyword evidence="2 3" id="KW-0378">Hydrolase</keyword>
<dbReference type="Pfam" id="PF00135">
    <property type="entry name" value="COesterase"/>
    <property type="match status" value="1"/>
</dbReference>
<dbReference type="EC" id="3.1.1.-" evidence="3"/>
<evidence type="ECO:0000256" key="2">
    <source>
        <dbReference type="ARBA" id="ARBA00022801"/>
    </source>
</evidence>
<dbReference type="PROSITE" id="PS00122">
    <property type="entry name" value="CARBOXYLESTERASE_B_1"/>
    <property type="match status" value="1"/>
</dbReference>
<dbReference type="InterPro" id="IPR019826">
    <property type="entry name" value="Carboxylesterase_B_AS"/>
</dbReference>
<dbReference type="SUPFAM" id="SSF53474">
    <property type="entry name" value="alpha/beta-Hydrolases"/>
    <property type="match status" value="1"/>
</dbReference>
<comment type="similarity">
    <text evidence="1 3">Belongs to the type-B carboxylesterase/lipase family.</text>
</comment>
<gene>
    <name evidence="5" type="ORF">ABIA52_000457</name>
</gene>
<protein>
    <recommendedName>
        <fullName evidence="3">Carboxylic ester hydrolase</fullName>
        <ecNumber evidence="3">3.1.1.-</ecNumber>
    </recommendedName>
</protein>
<evidence type="ECO:0000313" key="6">
    <source>
        <dbReference type="Proteomes" id="UP001620520"/>
    </source>
</evidence>
<evidence type="ECO:0000313" key="5">
    <source>
        <dbReference type="EMBL" id="MFK4637568.1"/>
    </source>
</evidence>